<reference evidence="1" key="1">
    <citation type="submission" date="2021-03" db="EMBL/GenBank/DDBJ databases">
        <title>Evolutionary priming and transition to the ectomycorrhizal habit in an iconic lineage of mushroom-forming fungi: is preadaptation a requirement?</title>
        <authorList>
            <consortium name="DOE Joint Genome Institute"/>
            <person name="Looney B.P."/>
            <person name="Miyauchi S."/>
            <person name="Morin E."/>
            <person name="Drula E."/>
            <person name="Courty P.E."/>
            <person name="Chicoki N."/>
            <person name="Fauchery L."/>
            <person name="Kohler A."/>
            <person name="Kuo A."/>
            <person name="LaButti K."/>
            <person name="Pangilinan J."/>
            <person name="Lipzen A."/>
            <person name="Riley R."/>
            <person name="Andreopoulos W."/>
            <person name="He G."/>
            <person name="Johnson J."/>
            <person name="Barry K.W."/>
            <person name="Grigoriev I.V."/>
            <person name="Nagy L."/>
            <person name="Hibbett D."/>
            <person name="Henrissat B."/>
            <person name="Matheny P.B."/>
            <person name="Labbe J."/>
            <person name="Martin A.F."/>
        </authorList>
    </citation>
    <scope>NUCLEOTIDE SEQUENCE</scope>
    <source>
        <strain evidence="1">BPL698</strain>
    </source>
</reference>
<proteinExistence type="predicted"/>
<comment type="caution">
    <text evidence="1">The sequence shown here is derived from an EMBL/GenBank/DDBJ whole genome shotgun (WGS) entry which is preliminary data.</text>
</comment>
<keyword evidence="2" id="KW-1185">Reference proteome</keyword>
<evidence type="ECO:0000313" key="1">
    <source>
        <dbReference type="EMBL" id="KAI9432300.1"/>
    </source>
</evidence>
<organism evidence="1 2">
    <name type="scientific">Russula earlei</name>
    <dbReference type="NCBI Taxonomy" id="71964"/>
    <lineage>
        <taxon>Eukaryota</taxon>
        <taxon>Fungi</taxon>
        <taxon>Dikarya</taxon>
        <taxon>Basidiomycota</taxon>
        <taxon>Agaricomycotina</taxon>
        <taxon>Agaricomycetes</taxon>
        <taxon>Russulales</taxon>
        <taxon>Russulaceae</taxon>
        <taxon>Russula</taxon>
    </lineage>
</organism>
<evidence type="ECO:0000313" key="2">
    <source>
        <dbReference type="Proteomes" id="UP001207468"/>
    </source>
</evidence>
<accession>A0ACC0TQQ3</accession>
<gene>
    <name evidence="1" type="ORF">F5148DRAFT_1295792</name>
</gene>
<name>A0ACC0TQQ3_9AGAM</name>
<dbReference type="Proteomes" id="UP001207468">
    <property type="component" value="Unassembled WGS sequence"/>
</dbReference>
<dbReference type="EMBL" id="JAGFNK010001343">
    <property type="protein sequence ID" value="KAI9432300.1"/>
    <property type="molecule type" value="Genomic_DNA"/>
</dbReference>
<protein>
    <submittedName>
        <fullName evidence="1">Uncharacterized protein</fullName>
    </submittedName>
</protein>
<sequence length="71" mass="7885">MLAAVFTLGGIQSTKGVILYSLAFISSHPEIQAQALVELDNIIGWDYWPSAEDEQCLPYICEAIKEMVHIC</sequence>